<name>A0AAE1L4J2_9NEOP</name>
<evidence type="ECO:0000313" key="5">
    <source>
        <dbReference type="EMBL" id="KAK3907131.1"/>
    </source>
</evidence>
<evidence type="ECO:0000313" key="6">
    <source>
        <dbReference type="Proteomes" id="UP001219518"/>
    </source>
</evidence>
<dbReference type="Pfam" id="PF13613">
    <property type="entry name" value="HTH_Tnp_4"/>
    <property type="match status" value="1"/>
</dbReference>
<comment type="caution">
    <text evidence="5">The sequence shown here is derived from an EMBL/GenBank/DDBJ whole genome shotgun (WGS) entry which is preliminary data.</text>
</comment>
<dbReference type="EMBL" id="JAHWGI010000001">
    <property type="protein sequence ID" value="KAK3907131.1"/>
    <property type="molecule type" value="Genomic_DNA"/>
</dbReference>
<gene>
    <name evidence="5" type="ORF">KUF71_000051</name>
</gene>
<evidence type="ECO:0000259" key="3">
    <source>
        <dbReference type="Pfam" id="PF13359"/>
    </source>
</evidence>
<dbReference type="InterPro" id="IPR027805">
    <property type="entry name" value="Transposase_HTH_dom"/>
</dbReference>
<accession>A0AAE1L4J2</accession>
<dbReference type="Pfam" id="PF13359">
    <property type="entry name" value="DDE_Tnp_4"/>
    <property type="match status" value="1"/>
</dbReference>
<dbReference type="GO" id="GO:0046872">
    <property type="term" value="F:metal ion binding"/>
    <property type="evidence" value="ECO:0007669"/>
    <property type="project" value="UniProtKB-KW"/>
</dbReference>
<comment type="cofactor">
    <cofactor evidence="1">
        <name>a divalent metal cation</name>
        <dbReference type="ChEBI" id="CHEBI:60240"/>
    </cofactor>
</comment>
<evidence type="ECO:0000256" key="2">
    <source>
        <dbReference type="ARBA" id="ARBA00022723"/>
    </source>
</evidence>
<dbReference type="PANTHER" id="PTHR23080:SF133">
    <property type="entry name" value="SI:CH211-262I1.5-RELATED"/>
    <property type="match status" value="1"/>
</dbReference>
<evidence type="ECO:0000256" key="1">
    <source>
        <dbReference type="ARBA" id="ARBA00001968"/>
    </source>
</evidence>
<protein>
    <submittedName>
        <fullName evidence="5">5-dehydro-2-deoxygluconokinase</fullName>
    </submittedName>
</protein>
<organism evidence="5 6">
    <name type="scientific">Frankliniella fusca</name>
    <dbReference type="NCBI Taxonomy" id="407009"/>
    <lineage>
        <taxon>Eukaryota</taxon>
        <taxon>Metazoa</taxon>
        <taxon>Ecdysozoa</taxon>
        <taxon>Arthropoda</taxon>
        <taxon>Hexapoda</taxon>
        <taxon>Insecta</taxon>
        <taxon>Pterygota</taxon>
        <taxon>Neoptera</taxon>
        <taxon>Paraneoptera</taxon>
        <taxon>Thysanoptera</taxon>
        <taxon>Terebrantia</taxon>
        <taxon>Thripoidea</taxon>
        <taxon>Thripidae</taxon>
        <taxon>Frankliniella</taxon>
    </lineage>
</organism>
<keyword evidence="2" id="KW-0479">Metal-binding</keyword>
<reference evidence="5" key="1">
    <citation type="submission" date="2021-07" db="EMBL/GenBank/DDBJ databases">
        <authorList>
            <person name="Catto M.A."/>
            <person name="Jacobson A."/>
            <person name="Kennedy G."/>
            <person name="Labadie P."/>
            <person name="Hunt B.G."/>
            <person name="Srinivasan R."/>
        </authorList>
    </citation>
    <scope>NUCLEOTIDE SEQUENCE</scope>
    <source>
        <strain evidence="5">PL_HMW_Pooled</strain>
        <tissue evidence="5">Head</tissue>
    </source>
</reference>
<evidence type="ECO:0000259" key="4">
    <source>
        <dbReference type="Pfam" id="PF13613"/>
    </source>
</evidence>
<feature type="domain" description="DDE Tnp4" evidence="3">
    <location>
        <begin position="122"/>
        <end position="248"/>
    </location>
</feature>
<dbReference type="Proteomes" id="UP001219518">
    <property type="component" value="Unassembled WGS sequence"/>
</dbReference>
<dbReference type="PANTHER" id="PTHR23080">
    <property type="entry name" value="THAP DOMAIN PROTEIN"/>
    <property type="match status" value="1"/>
</dbReference>
<proteinExistence type="predicted"/>
<keyword evidence="6" id="KW-1185">Reference proteome</keyword>
<reference evidence="5" key="2">
    <citation type="journal article" date="2023" name="BMC Genomics">
        <title>Pest status, molecular evolution, and epigenetic factors derived from the genome assembly of Frankliniella fusca, a thysanopteran phytovirus vector.</title>
        <authorList>
            <person name="Catto M.A."/>
            <person name="Labadie P.E."/>
            <person name="Jacobson A.L."/>
            <person name="Kennedy G.G."/>
            <person name="Srinivasan R."/>
            <person name="Hunt B.G."/>
        </authorList>
    </citation>
    <scope>NUCLEOTIDE SEQUENCE</scope>
    <source>
        <strain evidence="5">PL_HMW_Pooled</strain>
    </source>
</reference>
<dbReference type="InterPro" id="IPR027806">
    <property type="entry name" value="HARBI1_dom"/>
</dbReference>
<sequence length="248" mass="28681">MTGITFPEFNVLMGFLSEYVAWRLKYKYDGNTPQKDLESDLTVDNRLLLTLIRLRGGWDEADLAIFFKISISTVSSVFNTWVQFMYFQFKTIQSAMFVKKDLQKKKDRPLPFKPFNNYRVCLDTTEVEIERPTNYEMQGNTYSDYKGGNVILYMIGISCWGGISFISPGFEGSKTDVQIFKESGILDYLEEDGLLLVDRGFPIEEECDEINVVVLHPPFLGPRDKFTPEEEQLTRDIAHARIYVEHAI</sequence>
<dbReference type="AlphaFoldDB" id="A0AAE1L4J2"/>
<feature type="domain" description="Transposase Helix-turn-helix" evidence="4">
    <location>
        <begin position="40"/>
        <end position="90"/>
    </location>
</feature>